<dbReference type="EMBL" id="AZFE01000003">
    <property type="protein sequence ID" value="KRL57997.1"/>
    <property type="molecule type" value="Genomic_DNA"/>
</dbReference>
<keyword evidence="5 10" id="KW-0812">Transmembrane</keyword>
<dbReference type="Proteomes" id="UP000051697">
    <property type="component" value="Unassembled WGS sequence"/>
</dbReference>
<evidence type="ECO:0000256" key="6">
    <source>
        <dbReference type="ARBA" id="ARBA00022989"/>
    </source>
</evidence>
<dbReference type="NCBIfam" id="TIGR02532">
    <property type="entry name" value="IV_pilin_GFxxxE"/>
    <property type="match status" value="1"/>
</dbReference>
<comment type="similarity">
    <text evidence="9">Belongs to the ComGC family.</text>
</comment>
<keyword evidence="12" id="KW-1185">Reference proteome</keyword>
<keyword evidence="3" id="KW-1003">Cell membrane</keyword>
<evidence type="ECO:0000256" key="4">
    <source>
        <dbReference type="ARBA" id="ARBA00022481"/>
    </source>
</evidence>
<name>A0A0R1RLJ7_9LACO</name>
<dbReference type="Pfam" id="PF07963">
    <property type="entry name" value="N_methyl"/>
    <property type="match status" value="1"/>
</dbReference>
<dbReference type="AlphaFoldDB" id="A0A0R1RLJ7"/>
<dbReference type="SUPFAM" id="SSF54523">
    <property type="entry name" value="Pili subunits"/>
    <property type="match status" value="1"/>
</dbReference>
<gene>
    <name evidence="11" type="ORF">FC70_GL000471</name>
</gene>
<reference evidence="11 12" key="1">
    <citation type="journal article" date="2015" name="Genome Announc.">
        <title>Expanding the biotechnology potential of lactobacilli through comparative genomics of 213 strains and associated genera.</title>
        <authorList>
            <person name="Sun Z."/>
            <person name="Harris H.M."/>
            <person name="McCann A."/>
            <person name="Guo C."/>
            <person name="Argimon S."/>
            <person name="Zhang W."/>
            <person name="Yang X."/>
            <person name="Jeffery I.B."/>
            <person name="Cooney J.C."/>
            <person name="Kagawa T.F."/>
            <person name="Liu W."/>
            <person name="Song Y."/>
            <person name="Salvetti E."/>
            <person name="Wrobel A."/>
            <person name="Rasinkangas P."/>
            <person name="Parkhill J."/>
            <person name="Rea M.C."/>
            <person name="O'Sullivan O."/>
            <person name="Ritari J."/>
            <person name="Douillard F.P."/>
            <person name="Paul Ross R."/>
            <person name="Yang R."/>
            <person name="Briner A.E."/>
            <person name="Felis G.E."/>
            <person name="de Vos W.M."/>
            <person name="Barrangou R."/>
            <person name="Klaenhammer T.R."/>
            <person name="Caufield P.W."/>
            <person name="Cui Y."/>
            <person name="Zhang H."/>
            <person name="O'Toole P.W."/>
        </authorList>
    </citation>
    <scope>NUCLEOTIDE SEQUENCE [LARGE SCALE GENOMIC DNA]</scope>
    <source>
        <strain evidence="11 12">DSM 15707</strain>
    </source>
</reference>
<dbReference type="GO" id="GO:0009986">
    <property type="term" value="C:cell surface"/>
    <property type="evidence" value="ECO:0007669"/>
    <property type="project" value="UniProtKB-SubCell"/>
</dbReference>
<organism evidence="11 12">
    <name type="scientific">Paucilactobacillus oligofermentans DSM 15707 = LMG 22743</name>
    <dbReference type="NCBI Taxonomy" id="1423778"/>
    <lineage>
        <taxon>Bacteria</taxon>
        <taxon>Bacillati</taxon>
        <taxon>Bacillota</taxon>
        <taxon>Bacilli</taxon>
        <taxon>Lactobacillales</taxon>
        <taxon>Lactobacillaceae</taxon>
        <taxon>Paucilactobacillus</taxon>
    </lineage>
</organism>
<keyword evidence="7 10" id="KW-0472">Membrane</keyword>
<keyword evidence="6 10" id="KW-1133">Transmembrane helix</keyword>
<dbReference type="PIRSF" id="PIRSF029928">
    <property type="entry name" value="Late_competence_ComGC"/>
    <property type="match status" value="1"/>
</dbReference>
<keyword evidence="8" id="KW-0178">Competence</keyword>
<dbReference type="Gene3D" id="3.30.700.10">
    <property type="entry name" value="Glycoprotein, Type 4 Pilin"/>
    <property type="match status" value="1"/>
</dbReference>
<evidence type="ECO:0000256" key="10">
    <source>
        <dbReference type="SAM" id="Phobius"/>
    </source>
</evidence>
<dbReference type="GO" id="GO:0005886">
    <property type="term" value="C:plasma membrane"/>
    <property type="evidence" value="ECO:0007669"/>
    <property type="project" value="UniProtKB-SubCell"/>
</dbReference>
<evidence type="ECO:0000313" key="11">
    <source>
        <dbReference type="EMBL" id="KRL57997.1"/>
    </source>
</evidence>
<dbReference type="PATRIC" id="fig|1423778.4.peg.490"/>
<dbReference type="InterPro" id="IPR016940">
    <property type="entry name" value="ComGC"/>
</dbReference>
<dbReference type="KEGG" id="lol:LACOL_1223"/>
<protein>
    <recommendedName>
        <fullName evidence="13">Competence protein ComGC</fullName>
    </recommendedName>
</protein>
<comment type="caution">
    <text evidence="11">The sequence shown here is derived from an EMBL/GenBank/DDBJ whole genome shotgun (WGS) entry which is preliminary data.</text>
</comment>
<accession>A0A0R1RLJ7</accession>
<evidence type="ECO:0000256" key="9">
    <source>
        <dbReference type="ARBA" id="ARBA00043982"/>
    </source>
</evidence>
<evidence type="ECO:0000256" key="3">
    <source>
        <dbReference type="ARBA" id="ARBA00022475"/>
    </source>
</evidence>
<dbReference type="OrthoDB" id="2248894at2"/>
<evidence type="ECO:0008006" key="13">
    <source>
        <dbReference type="Google" id="ProtNLM"/>
    </source>
</evidence>
<dbReference type="InterPro" id="IPR045584">
    <property type="entry name" value="Pilin-like"/>
</dbReference>
<evidence type="ECO:0000256" key="5">
    <source>
        <dbReference type="ARBA" id="ARBA00022692"/>
    </source>
</evidence>
<evidence type="ECO:0000313" key="12">
    <source>
        <dbReference type="Proteomes" id="UP000051697"/>
    </source>
</evidence>
<dbReference type="GO" id="GO:0030420">
    <property type="term" value="P:establishment of competence for transformation"/>
    <property type="evidence" value="ECO:0007669"/>
    <property type="project" value="UniProtKB-KW"/>
</dbReference>
<dbReference type="STRING" id="1423778.FC70_GL000471"/>
<keyword evidence="4" id="KW-0488">Methylation</keyword>
<dbReference type="RefSeq" id="WP_057889417.1">
    <property type="nucleotide sequence ID" value="NZ_AZFE01000003.1"/>
</dbReference>
<evidence type="ECO:0000256" key="8">
    <source>
        <dbReference type="ARBA" id="ARBA00023287"/>
    </source>
</evidence>
<sequence length="106" mass="11949">MKKLFAKKHQAFTLLEMSIVLFIISLLVLIILPNLASQRKHATGVHRSAMTSVIQTQIDLYQNEIGESHVDFDTLEKADYLTKDQVTKAKKEHITISGDKAIQGNE</sequence>
<evidence type="ECO:0000256" key="1">
    <source>
        <dbReference type="ARBA" id="ARBA00004162"/>
    </source>
</evidence>
<comment type="subcellular location">
    <subcellularLocation>
        <location evidence="1">Cell membrane</location>
        <topology evidence="1">Single-pass membrane protein</topology>
    </subcellularLocation>
    <subcellularLocation>
        <location evidence="2">Cell surface</location>
    </subcellularLocation>
</comment>
<proteinExistence type="inferred from homology"/>
<dbReference type="InterPro" id="IPR012902">
    <property type="entry name" value="N_methyl_site"/>
</dbReference>
<feature type="transmembrane region" description="Helical" evidence="10">
    <location>
        <begin position="12"/>
        <end position="32"/>
    </location>
</feature>
<evidence type="ECO:0000256" key="2">
    <source>
        <dbReference type="ARBA" id="ARBA00004241"/>
    </source>
</evidence>
<evidence type="ECO:0000256" key="7">
    <source>
        <dbReference type="ARBA" id="ARBA00023136"/>
    </source>
</evidence>